<evidence type="ECO:0000313" key="1">
    <source>
        <dbReference type="EMBL" id="GIQ68834.1"/>
    </source>
</evidence>
<comment type="caution">
    <text evidence="1">The sequence shown here is derived from an EMBL/GenBank/DDBJ whole genome shotgun (WGS) entry which is preliminary data.</text>
</comment>
<evidence type="ECO:0000313" key="2">
    <source>
        <dbReference type="Proteomes" id="UP000677918"/>
    </source>
</evidence>
<dbReference type="GO" id="GO:0016853">
    <property type="term" value="F:isomerase activity"/>
    <property type="evidence" value="ECO:0007669"/>
    <property type="project" value="UniProtKB-KW"/>
</dbReference>
<reference evidence="1" key="1">
    <citation type="submission" date="2021-04" db="EMBL/GenBank/DDBJ databases">
        <title>Draft genome sequence of Xylanibacillus composti strain K13.</title>
        <authorList>
            <person name="Uke A."/>
            <person name="Chhe C."/>
            <person name="Baramee S."/>
            <person name="Kosugi A."/>
        </authorList>
    </citation>
    <scope>NUCLEOTIDE SEQUENCE</scope>
    <source>
        <strain evidence="1">K13</strain>
    </source>
</reference>
<dbReference type="SUPFAM" id="SSF51556">
    <property type="entry name" value="Metallo-dependent hydrolases"/>
    <property type="match status" value="1"/>
</dbReference>
<dbReference type="Proteomes" id="UP000677918">
    <property type="component" value="Unassembled WGS sequence"/>
</dbReference>
<dbReference type="Gene3D" id="3.20.20.140">
    <property type="entry name" value="Metal-dependent hydrolases"/>
    <property type="match status" value="1"/>
</dbReference>
<dbReference type="RefSeq" id="WP_213411568.1">
    <property type="nucleotide sequence ID" value="NZ_BOVK01000018.1"/>
</dbReference>
<dbReference type="EMBL" id="BOVK01000018">
    <property type="protein sequence ID" value="GIQ68834.1"/>
    <property type="molecule type" value="Genomic_DNA"/>
</dbReference>
<gene>
    <name evidence="1" type="ORF">XYCOK13_16580</name>
</gene>
<name>A0A8J4H0V8_9BACL</name>
<dbReference type="InterPro" id="IPR032466">
    <property type="entry name" value="Metal_Hydrolase"/>
</dbReference>
<keyword evidence="2" id="KW-1185">Reference proteome</keyword>
<dbReference type="Gene3D" id="1.10.2020.10">
    <property type="entry name" value="uronate isomerase, domain 2, chain A"/>
    <property type="match status" value="1"/>
</dbReference>
<sequence>MADTVVSGKELEAFVRQTVQKTMITDMHTHLYAPEFGSLLLWGIDELLTYHYLVAETLRWTEVDSPYEQFWSLSKSQQAEYIWRKLFLEHSPLSEAASGVLQVLHTMGLDVGSRDLNEYRKQWASRTPQQQIDAVFQLAGIRDVVMTNDPFDPNERELWLDGRGKEDPRFHAALRVDPLLNNWDTAVPELHRMGYQVEAAWTDQTIKETQRFLRDWVQRMDALYMAVSMPGDFRYPIEDHRARMIDEVMIPACQELGIPFALMIGVRRQVNPELRLAGDMSMLSDVSSVEALCRKYPQQKFLVTMLARENQHELAVLARKFRNLMVFGCWWFLNIGSIVKEMTAFRVELLGTSMIPQHSDARILEQLIYKWGHSREIIASVLTEKYSRLQRVGWTASREEIKRDVEDLLGNNFWRFVGKTIPGN</sequence>
<protein>
    <submittedName>
        <fullName evidence="1">Glucuronate isomerase</fullName>
    </submittedName>
</protein>
<proteinExistence type="predicted"/>
<accession>A0A8J4H0V8</accession>
<dbReference type="AlphaFoldDB" id="A0A8J4H0V8"/>
<keyword evidence="1" id="KW-0413">Isomerase</keyword>
<organism evidence="1 2">
    <name type="scientific">Xylanibacillus composti</name>
    <dbReference type="NCBI Taxonomy" id="1572762"/>
    <lineage>
        <taxon>Bacteria</taxon>
        <taxon>Bacillati</taxon>
        <taxon>Bacillota</taxon>
        <taxon>Bacilli</taxon>
        <taxon>Bacillales</taxon>
        <taxon>Paenibacillaceae</taxon>
        <taxon>Xylanibacillus</taxon>
    </lineage>
</organism>